<dbReference type="eggNOG" id="ENOG5031IK7">
    <property type="taxonomic scope" value="Bacteria"/>
</dbReference>
<keyword evidence="2" id="KW-1185">Reference proteome</keyword>
<evidence type="ECO:0000313" key="2">
    <source>
        <dbReference type="Proteomes" id="UP000029914"/>
    </source>
</evidence>
<dbReference type="RefSeq" id="WP_018020720.1">
    <property type="nucleotide sequence ID" value="NZ_AQUX01000001.1"/>
</dbReference>
<evidence type="ECO:0000313" key="1">
    <source>
        <dbReference type="EMBL" id="AIT61592.1"/>
    </source>
</evidence>
<dbReference type="EMBL" id="CP006764">
    <property type="protein sequence ID" value="AIT61592.1"/>
    <property type="molecule type" value="Genomic_DNA"/>
</dbReference>
<gene>
    <name evidence="1" type="ORF">CDOO_10175</name>
</gene>
<proteinExistence type="predicted"/>
<dbReference type="Proteomes" id="UP000029914">
    <property type="component" value="Chromosome"/>
</dbReference>
<organism evidence="1 2">
    <name type="scientific">Corynebacterium doosanense CAU 212 = DSM 45436</name>
    <dbReference type="NCBI Taxonomy" id="558173"/>
    <lineage>
        <taxon>Bacteria</taxon>
        <taxon>Bacillati</taxon>
        <taxon>Actinomycetota</taxon>
        <taxon>Actinomycetes</taxon>
        <taxon>Mycobacteriales</taxon>
        <taxon>Corynebacteriaceae</taxon>
        <taxon>Corynebacterium</taxon>
    </lineage>
</organism>
<dbReference type="HOGENOM" id="CLU_082066_0_0_11"/>
<dbReference type="KEGG" id="cdo:CDOO_10175"/>
<sequence>MQKLAAELRHRELTQEIYNIGDEVAEYIEHLVEAVRDYDGELATDCLAEFDEIVVDARNDSRRIVGELIGLRQALTSGVRAGLLSAAASEDNRLPEPELLDARGLAELHPTSEVPLALHDMAQALEDRTELVVEHLTELVDYVLQQTELVARDLDAVSLPHLFARTGHLVTAAGQGWLESVPGAHPAFARTMHGTHPPEFLAERARIDRIVAKVAAKKATRGFAS</sequence>
<accession>A0A097IHH0</accession>
<dbReference type="OrthoDB" id="4426143at2"/>
<reference evidence="1 2" key="1">
    <citation type="submission" date="2013-09" db="EMBL/GenBank/DDBJ databases">
        <title>Complete genome sequence of Corynebacterium doosanense CAU 212(T) (=DSM 45436(T)), isolated from activated sludge.</title>
        <authorList>
            <person name="Schaffert L."/>
            <person name="Albersmeier A."/>
            <person name="Kalinowski J."/>
            <person name="Ruckert C."/>
        </authorList>
    </citation>
    <scope>NUCLEOTIDE SEQUENCE [LARGE SCALE GENOMIC DNA]</scope>
    <source>
        <strain evidence="1 2">CAU 212</strain>
    </source>
</reference>
<dbReference type="STRING" id="558173.CDOO_10175"/>
<dbReference type="AlphaFoldDB" id="A0A097IHH0"/>
<name>A0A097IHH0_9CORY</name>
<protein>
    <submittedName>
        <fullName evidence="1">Uncharacterized protein</fullName>
    </submittedName>
</protein>